<evidence type="ECO:0000313" key="1">
    <source>
        <dbReference type="EMBL" id="OCK78020.1"/>
    </source>
</evidence>
<protein>
    <submittedName>
        <fullName evidence="1">Uncharacterized protein</fullName>
    </submittedName>
</protein>
<dbReference type="InterPro" id="IPR013207">
    <property type="entry name" value="LGFP"/>
</dbReference>
<name>A0A8E2JCY2_9PEZI</name>
<reference evidence="1 2" key="1">
    <citation type="journal article" date="2016" name="Nat. Commun.">
        <title>Ectomycorrhizal ecology is imprinted in the genome of the dominant symbiotic fungus Cenococcum geophilum.</title>
        <authorList>
            <consortium name="DOE Joint Genome Institute"/>
            <person name="Peter M."/>
            <person name="Kohler A."/>
            <person name="Ohm R.A."/>
            <person name="Kuo A."/>
            <person name="Krutzmann J."/>
            <person name="Morin E."/>
            <person name="Arend M."/>
            <person name="Barry K.W."/>
            <person name="Binder M."/>
            <person name="Choi C."/>
            <person name="Clum A."/>
            <person name="Copeland A."/>
            <person name="Grisel N."/>
            <person name="Haridas S."/>
            <person name="Kipfer T."/>
            <person name="LaButti K."/>
            <person name="Lindquist E."/>
            <person name="Lipzen A."/>
            <person name="Maire R."/>
            <person name="Meier B."/>
            <person name="Mihaltcheva S."/>
            <person name="Molinier V."/>
            <person name="Murat C."/>
            <person name="Poggeler S."/>
            <person name="Quandt C.A."/>
            <person name="Sperisen C."/>
            <person name="Tritt A."/>
            <person name="Tisserant E."/>
            <person name="Crous P.W."/>
            <person name="Henrissat B."/>
            <person name="Nehls U."/>
            <person name="Egli S."/>
            <person name="Spatafora J.W."/>
            <person name="Grigoriev I.V."/>
            <person name="Martin F.M."/>
        </authorList>
    </citation>
    <scope>NUCLEOTIDE SEQUENCE [LARGE SCALE GENOMIC DNA]</scope>
    <source>
        <strain evidence="1 2">CBS 459.81</strain>
    </source>
</reference>
<accession>A0A8E2JCY2</accession>
<keyword evidence="2" id="KW-1185">Reference proteome</keyword>
<dbReference type="Proteomes" id="UP000250266">
    <property type="component" value="Unassembled WGS sequence"/>
</dbReference>
<organism evidence="1 2">
    <name type="scientific">Lepidopterella palustris CBS 459.81</name>
    <dbReference type="NCBI Taxonomy" id="1314670"/>
    <lineage>
        <taxon>Eukaryota</taxon>
        <taxon>Fungi</taxon>
        <taxon>Dikarya</taxon>
        <taxon>Ascomycota</taxon>
        <taxon>Pezizomycotina</taxon>
        <taxon>Dothideomycetes</taxon>
        <taxon>Pleosporomycetidae</taxon>
        <taxon>Mytilinidiales</taxon>
        <taxon>Argynnaceae</taxon>
        <taxon>Lepidopterella</taxon>
    </lineage>
</organism>
<evidence type="ECO:0000313" key="2">
    <source>
        <dbReference type="Proteomes" id="UP000250266"/>
    </source>
</evidence>
<dbReference type="EMBL" id="KV745085">
    <property type="protein sequence ID" value="OCK78020.1"/>
    <property type="molecule type" value="Genomic_DNA"/>
</dbReference>
<dbReference type="Pfam" id="PF08310">
    <property type="entry name" value="LGFP"/>
    <property type="match status" value="4"/>
</dbReference>
<gene>
    <name evidence="1" type="ORF">K432DRAFT_102908</name>
</gene>
<sequence length="403" mass="44992">MIRNIYDLGLPSAPATLIPHLSSWWQPYSKGAIMFHSETAFEIHGKILERYNSLSDSVKETLGYLISDEQPTYKPHGRKSMFQSGAIYWSPTTGAFEVAGEIFQDYQATGESETWGFPVEEALPANGGLLQQMQRATWYFKYGTRRAHAVEGEILAAFAKTGGLGRWGYPISNEVTIDVTGIGSRDVRWSEFENGSFYWSAATGAHAVEGDIRTKWRYLGGADMHYIQELGLPTTDEMDVPDRKGARMSGFEQGVVLWYGSKDKMLVVYPFKLCICTLSTARSGSTEGPNDIYFTAIVNRGEETIFVRRYPETKAFAKADEVDVNVELPVVLKPQTDASILLKVDVWDHEESGEHLNLGTWVQVLDASNAWGLEGGGKLNSGHIQKIKNISAEIKPQIEYLYD</sequence>
<dbReference type="OrthoDB" id="3757590at2759"/>
<proteinExistence type="predicted"/>
<dbReference type="AlphaFoldDB" id="A0A8E2JCY2"/>